<proteinExistence type="predicted"/>
<accession>A0A5B2V9J1</accession>
<comment type="caution">
    <text evidence="2">The sequence shown here is derived from an EMBL/GenBank/DDBJ whole genome shotgun (WGS) entry which is preliminary data.</text>
</comment>
<feature type="compositionally biased region" description="Low complexity" evidence="1">
    <location>
        <begin position="45"/>
        <end position="54"/>
    </location>
</feature>
<sequence length="259" mass="27034">MHPGGRRAMNAPDGPPTQTSRRNFLIAGVAATALVGEAATPAAAQTPTAAAVPDKAPPAGPGPAGSPAPLGPQGYRFLSGAEVETLTAMVDRLIPADETGPGGVESGVLTFIDRELGGQFGAAARWYMAGPWAEGTRSQGWQLALTPAQVYRTGFLALDRWCVGTRGKRFAELSPPAQDEVLTLMQGGKIDLAGLSSAVFFDLLWQNVVEGYLSDPLYGGNRGMEAWRMIGFKGANPVLTDAVDLNGELYQLDPIAIGA</sequence>
<dbReference type="AlphaFoldDB" id="A0A5B2V9J1"/>
<feature type="region of interest" description="Disordered" evidence="1">
    <location>
        <begin position="45"/>
        <end position="73"/>
    </location>
</feature>
<organism evidence="2 3">
    <name type="scientific">Salinarimonas soli</name>
    <dbReference type="NCBI Taxonomy" id="1638099"/>
    <lineage>
        <taxon>Bacteria</taxon>
        <taxon>Pseudomonadati</taxon>
        <taxon>Pseudomonadota</taxon>
        <taxon>Alphaproteobacteria</taxon>
        <taxon>Hyphomicrobiales</taxon>
        <taxon>Salinarimonadaceae</taxon>
        <taxon>Salinarimonas</taxon>
    </lineage>
</organism>
<reference evidence="2 3" key="1">
    <citation type="submission" date="2019-09" db="EMBL/GenBank/DDBJ databases">
        <title>Salinarimonas rosea gen. nov., sp. nov., a new member of the a-2 subgroup of the Proteobacteria.</title>
        <authorList>
            <person name="Liu J."/>
        </authorList>
    </citation>
    <scope>NUCLEOTIDE SEQUENCE [LARGE SCALE GENOMIC DNA]</scope>
    <source>
        <strain evidence="2 3">BN140002</strain>
    </source>
</reference>
<dbReference type="EMBL" id="VUOA01000034">
    <property type="protein sequence ID" value="KAA2235644.1"/>
    <property type="molecule type" value="Genomic_DNA"/>
</dbReference>
<name>A0A5B2V9J1_9HYPH</name>
<reference evidence="2 3" key="2">
    <citation type="submission" date="2019-09" db="EMBL/GenBank/DDBJ databases">
        <authorList>
            <person name="Jin C."/>
        </authorList>
    </citation>
    <scope>NUCLEOTIDE SEQUENCE [LARGE SCALE GENOMIC DNA]</scope>
    <source>
        <strain evidence="2 3">BN140002</strain>
    </source>
</reference>
<gene>
    <name evidence="2" type="ORF">F0L46_19320</name>
</gene>
<feature type="region of interest" description="Disordered" evidence="1">
    <location>
        <begin position="1"/>
        <end position="20"/>
    </location>
</feature>
<dbReference type="Proteomes" id="UP000323142">
    <property type="component" value="Unassembled WGS sequence"/>
</dbReference>
<dbReference type="InterPro" id="IPR027056">
    <property type="entry name" value="Gluconate_2DH_su3"/>
</dbReference>
<evidence type="ECO:0000313" key="3">
    <source>
        <dbReference type="Proteomes" id="UP000323142"/>
    </source>
</evidence>
<protein>
    <submittedName>
        <fullName evidence="2">Gluconate 2-dehydrogenase subunit 3 family protein</fullName>
    </submittedName>
</protein>
<dbReference type="OrthoDB" id="8400810at2"/>
<dbReference type="PROSITE" id="PS51318">
    <property type="entry name" value="TAT"/>
    <property type="match status" value="1"/>
</dbReference>
<evidence type="ECO:0000313" key="2">
    <source>
        <dbReference type="EMBL" id="KAA2235644.1"/>
    </source>
</evidence>
<dbReference type="InterPro" id="IPR006311">
    <property type="entry name" value="TAT_signal"/>
</dbReference>
<feature type="compositionally biased region" description="Pro residues" evidence="1">
    <location>
        <begin position="55"/>
        <end position="70"/>
    </location>
</feature>
<keyword evidence="3" id="KW-1185">Reference proteome</keyword>
<dbReference type="Pfam" id="PF13618">
    <property type="entry name" value="Gluconate_2-dh3"/>
    <property type="match status" value="1"/>
</dbReference>
<evidence type="ECO:0000256" key="1">
    <source>
        <dbReference type="SAM" id="MobiDB-lite"/>
    </source>
</evidence>